<gene>
    <name evidence="1" type="ORF">GCM10009827_002600</name>
</gene>
<accession>A0ABN1ZIE8</accession>
<protein>
    <recommendedName>
        <fullName evidence="3">Excreted virulence factor EspC (Type VII ESX diderm)</fullName>
    </recommendedName>
</protein>
<dbReference type="EMBL" id="BAAAQD010000001">
    <property type="protein sequence ID" value="GAA1499651.1"/>
    <property type="molecule type" value="Genomic_DNA"/>
</dbReference>
<reference evidence="2" key="1">
    <citation type="journal article" date="2019" name="Int. J. Syst. Evol. Microbiol.">
        <title>The Global Catalogue of Microorganisms (GCM) 10K type strain sequencing project: providing services to taxonomists for standard genome sequencing and annotation.</title>
        <authorList>
            <consortium name="The Broad Institute Genomics Platform"/>
            <consortium name="The Broad Institute Genome Sequencing Center for Infectious Disease"/>
            <person name="Wu L."/>
            <person name="Ma J."/>
        </authorList>
    </citation>
    <scope>NUCLEOTIDE SEQUENCE [LARGE SCALE GENOMIC DNA]</scope>
    <source>
        <strain evidence="2">JCM 15933</strain>
    </source>
</reference>
<proteinExistence type="predicted"/>
<keyword evidence="2" id="KW-1185">Reference proteome</keyword>
<dbReference type="RefSeq" id="WP_344498566.1">
    <property type="nucleotide sequence ID" value="NZ_BAAAQD010000001.1"/>
</dbReference>
<evidence type="ECO:0008006" key="3">
    <source>
        <dbReference type="Google" id="ProtNLM"/>
    </source>
</evidence>
<name>A0ABN1ZIE8_9ACTN</name>
<evidence type="ECO:0000313" key="1">
    <source>
        <dbReference type="EMBL" id="GAA1499651.1"/>
    </source>
</evidence>
<organism evidence="1 2">
    <name type="scientific">Dactylosporangium maewongense</name>
    <dbReference type="NCBI Taxonomy" id="634393"/>
    <lineage>
        <taxon>Bacteria</taxon>
        <taxon>Bacillati</taxon>
        <taxon>Actinomycetota</taxon>
        <taxon>Actinomycetes</taxon>
        <taxon>Micromonosporales</taxon>
        <taxon>Micromonosporaceae</taxon>
        <taxon>Dactylosporangium</taxon>
    </lineage>
</organism>
<evidence type="ECO:0000313" key="2">
    <source>
        <dbReference type="Proteomes" id="UP001501470"/>
    </source>
</evidence>
<comment type="caution">
    <text evidence="1">The sequence shown here is derived from an EMBL/GenBank/DDBJ whole genome shotgun (WGS) entry which is preliminary data.</text>
</comment>
<sequence>MAGQDSYVDPAEMTAFVGRTHGVADRFETMRASGAGTEVGRMSFGLLPASFQLWDIYQQVAEACRTGLSDGYEAFEEIAGGVADERDAYEANEVANLDLFKPREA</sequence>
<dbReference type="Proteomes" id="UP001501470">
    <property type="component" value="Unassembled WGS sequence"/>
</dbReference>